<organism evidence="1 2">
    <name type="scientific">Paraclostridium tenue</name>
    <dbReference type="NCBI Taxonomy" id="1737"/>
    <lineage>
        <taxon>Bacteria</taxon>
        <taxon>Bacillati</taxon>
        <taxon>Bacillota</taxon>
        <taxon>Clostridia</taxon>
        <taxon>Peptostreptococcales</taxon>
        <taxon>Peptostreptococcaceae</taxon>
        <taxon>Paraclostridium</taxon>
    </lineage>
</organism>
<evidence type="ECO:0000313" key="1">
    <source>
        <dbReference type="EMBL" id="GAA0863726.1"/>
    </source>
</evidence>
<proteinExistence type="predicted"/>
<evidence type="ECO:0000313" key="2">
    <source>
        <dbReference type="Proteomes" id="UP001400965"/>
    </source>
</evidence>
<keyword evidence="2" id="KW-1185">Reference proteome</keyword>
<gene>
    <name evidence="1" type="ORF">GCM10008917_14400</name>
</gene>
<dbReference type="Proteomes" id="UP001400965">
    <property type="component" value="Unassembled WGS sequence"/>
</dbReference>
<name>A0ABP3XFS8_9FIRM</name>
<reference evidence="2" key="1">
    <citation type="journal article" date="2019" name="Int. J. Syst. Evol. Microbiol.">
        <title>The Global Catalogue of Microorganisms (GCM) 10K type strain sequencing project: providing services to taxonomists for standard genome sequencing and annotation.</title>
        <authorList>
            <consortium name="The Broad Institute Genomics Platform"/>
            <consortium name="The Broad Institute Genome Sequencing Center for Infectious Disease"/>
            <person name="Wu L."/>
            <person name="Ma J."/>
        </authorList>
    </citation>
    <scope>NUCLEOTIDE SEQUENCE [LARGE SCALE GENOMIC DNA]</scope>
    <source>
        <strain evidence="2">JCM 6486</strain>
    </source>
</reference>
<comment type="caution">
    <text evidence="1">The sequence shown here is derived from an EMBL/GenBank/DDBJ whole genome shotgun (WGS) entry which is preliminary data.</text>
</comment>
<dbReference type="EMBL" id="BAAACP010000007">
    <property type="protein sequence ID" value="GAA0863726.1"/>
    <property type="molecule type" value="Genomic_DNA"/>
</dbReference>
<sequence>MIKILMKDGNEYEADYKHVKDFMENFLEDKLNENGELPCKLVELKSGVSINLSSISSIEEEKYINGIDTLIP</sequence>
<accession>A0ABP3XFS8</accession>
<protein>
    <submittedName>
        <fullName evidence="1">Uncharacterized protein</fullName>
    </submittedName>
</protein>
<dbReference type="RefSeq" id="WP_346044355.1">
    <property type="nucleotide sequence ID" value="NZ_BAAACP010000007.1"/>
</dbReference>